<dbReference type="RefSeq" id="WP_129429387.1">
    <property type="nucleotide sequence ID" value="NZ_SDJR01000001.1"/>
</dbReference>
<evidence type="ECO:0000313" key="2">
    <source>
        <dbReference type="Proteomes" id="UP000290517"/>
    </source>
</evidence>
<keyword evidence="2" id="KW-1185">Reference proteome</keyword>
<dbReference type="Proteomes" id="UP000290517">
    <property type="component" value="Unassembled WGS sequence"/>
</dbReference>
<dbReference type="EMBL" id="SDJR01000001">
    <property type="protein sequence ID" value="RXR27998.1"/>
    <property type="molecule type" value="Genomic_DNA"/>
</dbReference>
<comment type="caution">
    <text evidence="1">The sequence shown here is derived from an EMBL/GenBank/DDBJ whole genome shotgun (WGS) entry which is preliminary data.</text>
</comment>
<gene>
    <name evidence="1" type="ORF">EQW73_01470</name>
</gene>
<sequence>MARDGFAEGVTVRSREELEVLAAGLRPGKPPGDPAAMIDEAQRLRAAGLSVVETMFVVATAFDVSLGDAKATVLTGDVSGALIAEHSRLLDAVEADPRLTSTLDDL</sequence>
<organism evidence="1 2">
    <name type="scientific">Oerskovia turbata</name>
    <dbReference type="NCBI Taxonomy" id="1713"/>
    <lineage>
        <taxon>Bacteria</taxon>
        <taxon>Bacillati</taxon>
        <taxon>Actinomycetota</taxon>
        <taxon>Actinomycetes</taxon>
        <taxon>Micrococcales</taxon>
        <taxon>Cellulomonadaceae</taxon>
        <taxon>Oerskovia</taxon>
    </lineage>
</organism>
<proteinExistence type="predicted"/>
<evidence type="ECO:0000313" key="1">
    <source>
        <dbReference type="EMBL" id="RXR27998.1"/>
    </source>
</evidence>
<name>A0ABY0FCJ8_9CELL</name>
<accession>A0ABY0FCJ8</accession>
<reference evidence="1 2" key="1">
    <citation type="submission" date="2019-01" db="EMBL/GenBank/DDBJ databases">
        <title>Oerskovia turbata Genome sequencing and assembly.</title>
        <authorList>
            <person name="Dou T."/>
        </authorList>
    </citation>
    <scope>NUCLEOTIDE SEQUENCE [LARGE SCALE GENOMIC DNA]</scope>
    <source>
        <strain evidence="1 2">JCM3160</strain>
    </source>
</reference>
<protein>
    <submittedName>
        <fullName evidence="1">Uncharacterized protein</fullName>
    </submittedName>
</protein>